<dbReference type="PATRIC" id="fig|317.174.peg.3301"/>
<dbReference type="AlphaFoldDB" id="A0A085V682"/>
<feature type="compositionally biased region" description="Polar residues" evidence="1">
    <location>
        <begin position="1"/>
        <end position="11"/>
    </location>
</feature>
<name>A0A085V682_PSESX</name>
<proteinExistence type="predicted"/>
<evidence type="ECO:0000256" key="1">
    <source>
        <dbReference type="SAM" id="MobiDB-lite"/>
    </source>
</evidence>
<evidence type="ECO:0000313" key="2">
    <source>
        <dbReference type="EMBL" id="KFE50945.1"/>
    </source>
</evidence>
<comment type="caution">
    <text evidence="2">The sequence shown here is derived from an EMBL/GenBank/DDBJ whole genome shotgun (WGS) entry which is preliminary data.</text>
</comment>
<sequence length="63" mass="6726">MNNSMHKNASSADPKGPDVPHDLPDGDLSEGLTDDERISREDDEGGDGVRVTPGPADKERLPD</sequence>
<reference evidence="2 3" key="1">
    <citation type="submission" date="2014-07" db="EMBL/GenBank/DDBJ databases">
        <title>Draft Genome Sequences of Environmental Pseudomonas syringae strains.</title>
        <authorList>
            <person name="Baltrus D.A."/>
            <person name="Berge O."/>
            <person name="Morris C."/>
        </authorList>
    </citation>
    <scope>NUCLEOTIDE SEQUENCE [LARGE SCALE GENOMIC DNA]</scope>
    <source>
        <strain evidence="2 3">CEB003</strain>
    </source>
</reference>
<dbReference type="EMBL" id="JPQT01000108">
    <property type="protein sequence ID" value="KFE50945.1"/>
    <property type="molecule type" value="Genomic_DNA"/>
</dbReference>
<gene>
    <name evidence="2" type="ORF">IV02_16145</name>
</gene>
<organism evidence="2 3">
    <name type="scientific">Pseudomonas syringae</name>
    <dbReference type="NCBI Taxonomy" id="317"/>
    <lineage>
        <taxon>Bacteria</taxon>
        <taxon>Pseudomonadati</taxon>
        <taxon>Pseudomonadota</taxon>
        <taxon>Gammaproteobacteria</taxon>
        <taxon>Pseudomonadales</taxon>
        <taxon>Pseudomonadaceae</taxon>
        <taxon>Pseudomonas</taxon>
    </lineage>
</organism>
<evidence type="ECO:0000313" key="3">
    <source>
        <dbReference type="Proteomes" id="UP000028643"/>
    </source>
</evidence>
<protein>
    <submittedName>
        <fullName evidence="2">Uncharacterized protein</fullName>
    </submittedName>
</protein>
<feature type="compositionally biased region" description="Basic and acidic residues" evidence="1">
    <location>
        <begin position="15"/>
        <end position="24"/>
    </location>
</feature>
<dbReference type="RefSeq" id="WP_047576230.1">
    <property type="nucleotide sequence ID" value="NZ_JPQT01000108.1"/>
</dbReference>
<dbReference type="Proteomes" id="UP000028643">
    <property type="component" value="Unassembled WGS sequence"/>
</dbReference>
<feature type="region of interest" description="Disordered" evidence="1">
    <location>
        <begin position="1"/>
        <end position="63"/>
    </location>
</feature>
<accession>A0A085V682</accession>